<dbReference type="EMBL" id="QTJV01000004">
    <property type="protein sequence ID" value="RFM34413.1"/>
    <property type="molecule type" value="Genomic_DNA"/>
</dbReference>
<accession>A0A3E1P2I4</accession>
<keyword evidence="1" id="KW-1133">Transmembrane helix</keyword>
<evidence type="ECO:0000256" key="1">
    <source>
        <dbReference type="SAM" id="Phobius"/>
    </source>
</evidence>
<evidence type="ECO:0000313" key="3">
    <source>
        <dbReference type="Proteomes" id="UP000261174"/>
    </source>
</evidence>
<name>A0A3E1P2I4_9BACT</name>
<sequence length="118" mass="14412">MKSFEELTNLNKADLLYSLFPAEMEQFVQFIIKRYTKVKPKCPDSFINQEAWPVLMEELYNYMAVYKSKLWTSQRLFKDKLFYHLMAYATIHFLWLYIKPPRNTVNEKFVLLARFLFF</sequence>
<dbReference type="AlphaFoldDB" id="A0A3E1P2I4"/>
<comment type="caution">
    <text evidence="2">The sequence shown here is derived from an EMBL/GenBank/DDBJ whole genome shotgun (WGS) entry which is preliminary data.</text>
</comment>
<keyword evidence="1" id="KW-0472">Membrane</keyword>
<evidence type="ECO:0000313" key="2">
    <source>
        <dbReference type="EMBL" id="RFM34413.1"/>
    </source>
</evidence>
<organism evidence="2 3">
    <name type="scientific">Chitinophaga silvisoli</name>
    <dbReference type="NCBI Taxonomy" id="2291814"/>
    <lineage>
        <taxon>Bacteria</taxon>
        <taxon>Pseudomonadati</taxon>
        <taxon>Bacteroidota</taxon>
        <taxon>Chitinophagia</taxon>
        <taxon>Chitinophagales</taxon>
        <taxon>Chitinophagaceae</taxon>
        <taxon>Chitinophaga</taxon>
    </lineage>
</organism>
<protein>
    <submittedName>
        <fullName evidence="2">Uncharacterized protein</fullName>
    </submittedName>
</protein>
<keyword evidence="3" id="KW-1185">Reference proteome</keyword>
<proteinExistence type="predicted"/>
<reference evidence="2 3" key="1">
    <citation type="submission" date="2018-08" db="EMBL/GenBank/DDBJ databases">
        <title>Chitinophaga sp. K20C18050901, a novel bacterium isolated from forest soil.</title>
        <authorList>
            <person name="Wang C."/>
        </authorList>
    </citation>
    <scope>NUCLEOTIDE SEQUENCE [LARGE SCALE GENOMIC DNA]</scope>
    <source>
        <strain evidence="2 3">K20C18050901</strain>
    </source>
</reference>
<gene>
    <name evidence="2" type="ORF">DXN04_14115</name>
</gene>
<keyword evidence="1" id="KW-0812">Transmembrane</keyword>
<feature type="transmembrane region" description="Helical" evidence="1">
    <location>
        <begin position="81"/>
        <end position="98"/>
    </location>
</feature>
<dbReference type="Proteomes" id="UP000261174">
    <property type="component" value="Unassembled WGS sequence"/>
</dbReference>